<dbReference type="GO" id="GO:0047480">
    <property type="term" value="F:UDP-N-acetylmuramoyl-tripeptide-D-alanyl-D-alanine ligase activity"/>
    <property type="evidence" value="ECO:0007669"/>
    <property type="project" value="UniProtKB-EC"/>
</dbReference>
<dbReference type="HAMAP" id="MF_02019">
    <property type="entry name" value="MurF"/>
    <property type="match status" value="1"/>
</dbReference>
<evidence type="ECO:0000256" key="9">
    <source>
        <dbReference type="ARBA" id="ARBA00023316"/>
    </source>
</evidence>
<dbReference type="InterPro" id="IPR005863">
    <property type="entry name" value="UDP-N-AcMur_synth"/>
</dbReference>
<keyword evidence="15" id="KW-1185">Reference proteome</keyword>
<dbReference type="SUPFAM" id="SSF53623">
    <property type="entry name" value="MurD-like peptide ligases, catalytic domain"/>
    <property type="match status" value="1"/>
</dbReference>
<sequence>MISATTLSQLAADNHWQLIGHDVAFEKVILDSRSDSTDGIFVALVGEHFDSHQFIAQAIENGAVAVVVNRAVAFNIPQLIVDDTRYALGVIARENRRKSTATVIAITGSAGKTTTKEMLSSILKQAYLPSQILATKGNFNNEIGLPLTLLDIESEHQVVVVEMGAAKPGDIAYLMQFAEPDFSILLNAKAVHLEGFGDCDHVAKTKFEIVSALTENKTSAINIDTPYSSQWLAEAKHLGVNVVGYSADNKNADVFADDIIASINSCHFKLHIAANHYAVSLKVAGVHNVSNALAAAAIANAADISAESIVLGLNSFNAVAGRMQAVTGMKQSSIIDDSYNANPDAMRAAIDVLCSAEDRKIFVMGQMGELGKDELAYHRQIGQYAKEQGVDLFYACGELCRTAVEAFGQRGLFFEEQSALINSLSEEIQYGDTVLVKGSRSAKMDVVVAAIVKNNNILGDA</sequence>
<dbReference type="Gene3D" id="3.40.1190.10">
    <property type="entry name" value="Mur-like, catalytic domain"/>
    <property type="match status" value="1"/>
</dbReference>
<comment type="pathway">
    <text evidence="10 11">Cell wall biogenesis; peptidoglycan biosynthesis.</text>
</comment>
<dbReference type="InterPro" id="IPR004101">
    <property type="entry name" value="Mur_ligase_C"/>
</dbReference>
<dbReference type="RefSeq" id="WP_237445846.1">
    <property type="nucleotide sequence ID" value="NZ_CAKLPX010000005.1"/>
</dbReference>
<feature type="binding site" evidence="10">
    <location>
        <begin position="108"/>
        <end position="114"/>
    </location>
    <ligand>
        <name>ATP</name>
        <dbReference type="ChEBI" id="CHEBI:30616"/>
    </ligand>
</feature>
<feature type="domain" description="Mur ligase C-terminal" evidence="12">
    <location>
        <begin position="321"/>
        <end position="440"/>
    </location>
</feature>
<comment type="similarity">
    <text evidence="10">Belongs to the MurCDEF family. MurF subfamily.</text>
</comment>
<dbReference type="EMBL" id="CAKLPX010000005">
    <property type="protein sequence ID" value="CAH0993161.1"/>
    <property type="molecule type" value="Genomic_DNA"/>
</dbReference>
<evidence type="ECO:0000256" key="6">
    <source>
        <dbReference type="ARBA" id="ARBA00022960"/>
    </source>
</evidence>
<keyword evidence="8 10" id="KW-0131">Cell cycle</keyword>
<comment type="catalytic activity">
    <reaction evidence="10 11">
        <text>D-alanyl-D-alanine + UDP-N-acetyl-alpha-D-muramoyl-L-alanyl-gamma-D-glutamyl-meso-2,6-diaminopimelate + ATP = UDP-N-acetyl-alpha-D-muramoyl-L-alanyl-gamma-D-glutamyl-meso-2,6-diaminopimeloyl-D-alanyl-D-alanine + ADP + phosphate + H(+)</text>
        <dbReference type="Rhea" id="RHEA:28374"/>
        <dbReference type="ChEBI" id="CHEBI:15378"/>
        <dbReference type="ChEBI" id="CHEBI:30616"/>
        <dbReference type="ChEBI" id="CHEBI:43474"/>
        <dbReference type="ChEBI" id="CHEBI:57822"/>
        <dbReference type="ChEBI" id="CHEBI:61386"/>
        <dbReference type="ChEBI" id="CHEBI:83905"/>
        <dbReference type="ChEBI" id="CHEBI:456216"/>
        <dbReference type="EC" id="6.3.2.10"/>
    </reaction>
</comment>
<protein>
    <recommendedName>
        <fullName evidence="10 11">UDP-N-acetylmuramoyl-tripeptide--D-alanyl-D-alanine ligase</fullName>
        <ecNumber evidence="10 11">6.3.2.10</ecNumber>
    </recommendedName>
    <alternativeName>
        <fullName evidence="10">D-alanyl-D-alanine-adding enzyme</fullName>
    </alternativeName>
</protein>
<dbReference type="PANTHER" id="PTHR43024">
    <property type="entry name" value="UDP-N-ACETYLMURAMOYL-TRIPEPTIDE--D-ALANYL-D-ALANINE LIGASE"/>
    <property type="match status" value="1"/>
</dbReference>
<keyword evidence="7 10" id="KW-0573">Peptidoglycan synthesis</keyword>
<evidence type="ECO:0000256" key="3">
    <source>
        <dbReference type="ARBA" id="ARBA00022618"/>
    </source>
</evidence>
<comment type="subcellular location">
    <subcellularLocation>
        <location evidence="10 11">Cytoplasm</location>
    </subcellularLocation>
</comment>
<dbReference type="Pfam" id="PF08245">
    <property type="entry name" value="Mur_ligase_M"/>
    <property type="match status" value="1"/>
</dbReference>
<accession>A0ABN8ES80</accession>
<keyword evidence="6 10" id="KW-0133">Cell shape</keyword>
<keyword evidence="9 10" id="KW-0961">Cell wall biogenesis/degradation</keyword>
<evidence type="ECO:0000256" key="1">
    <source>
        <dbReference type="ARBA" id="ARBA00022490"/>
    </source>
</evidence>
<dbReference type="SUPFAM" id="SSF63418">
    <property type="entry name" value="MurE/MurF N-terminal domain"/>
    <property type="match status" value="1"/>
</dbReference>
<evidence type="ECO:0000256" key="8">
    <source>
        <dbReference type="ARBA" id="ARBA00023306"/>
    </source>
</evidence>
<evidence type="ECO:0000256" key="4">
    <source>
        <dbReference type="ARBA" id="ARBA00022741"/>
    </source>
</evidence>
<dbReference type="Proteomes" id="UP000838100">
    <property type="component" value="Unassembled WGS sequence"/>
</dbReference>
<reference evidence="14" key="1">
    <citation type="submission" date="2021-12" db="EMBL/GenBank/DDBJ databases">
        <authorList>
            <person name="Rodrigo-Torres L."/>
            <person name="Arahal R. D."/>
            <person name="Lucena T."/>
        </authorList>
    </citation>
    <scope>NUCLEOTIDE SEQUENCE</scope>
    <source>
        <strain evidence="14">CECT 8267</strain>
    </source>
</reference>
<dbReference type="InterPro" id="IPR035911">
    <property type="entry name" value="MurE/MurF_N"/>
</dbReference>
<dbReference type="Gene3D" id="3.40.1390.10">
    <property type="entry name" value="MurE/MurF, N-terminal domain"/>
    <property type="match status" value="1"/>
</dbReference>
<evidence type="ECO:0000256" key="2">
    <source>
        <dbReference type="ARBA" id="ARBA00022598"/>
    </source>
</evidence>
<dbReference type="PANTHER" id="PTHR43024:SF1">
    <property type="entry name" value="UDP-N-ACETYLMURAMOYL-TRIPEPTIDE--D-ALANYL-D-ALANINE LIGASE"/>
    <property type="match status" value="1"/>
</dbReference>
<evidence type="ECO:0000256" key="11">
    <source>
        <dbReference type="RuleBase" id="RU004136"/>
    </source>
</evidence>
<dbReference type="InterPro" id="IPR051046">
    <property type="entry name" value="MurCDEF_CellWall_CoF430Synth"/>
</dbReference>
<keyword evidence="2 10" id="KW-0436">Ligase</keyword>
<evidence type="ECO:0000313" key="14">
    <source>
        <dbReference type="EMBL" id="CAH0993161.1"/>
    </source>
</evidence>
<keyword evidence="1 10" id="KW-0963">Cytoplasm</keyword>
<dbReference type="InterPro" id="IPR036615">
    <property type="entry name" value="Mur_ligase_C_dom_sf"/>
</dbReference>
<comment type="caution">
    <text evidence="14">The sequence shown here is derived from an EMBL/GenBank/DDBJ whole genome shotgun (WGS) entry which is preliminary data.</text>
</comment>
<comment type="function">
    <text evidence="10 11">Involved in cell wall formation. Catalyzes the final step in the synthesis of UDP-N-acetylmuramoyl-pentapeptide, the precursor of murein.</text>
</comment>
<feature type="domain" description="Mur ligase central" evidence="13">
    <location>
        <begin position="106"/>
        <end position="299"/>
    </location>
</feature>
<keyword evidence="5 10" id="KW-0067">ATP-binding</keyword>
<evidence type="ECO:0000259" key="12">
    <source>
        <dbReference type="Pfam" id="PF02875"/>
    </source>
</evidence>
<organism evidence="14 15">
    <name type="scientific">Sinobacterium norvegicum</name>
    <dbReference type="NCBI Taxonomy" id="1641715"/>
    <lineage>
        <taxon>Bacteria</taxon>
        <taxon>Pseudomonadati</taxon>
        <taxon>Pseudomonadota</taxon>
        <taxon>Gammaproteobacteria</taxon>
        <taxon>Cellvibrionales</taxon>
        <taxon>Spongiibacteraceae</taxon>
        <taxon>Sinobacterium</taxon>
    </lineage>
</organism>
<name>A0ABN8ES80_9GAMM</name>
<dbReference type="InterPro" id="IPR013221">
    <property type="entry name" value="Mur_ligase_cen"/>
</dbReference>
<keyword evidence="3 10" id="KW-0132">Cell division</keyword>
<dbReference type="Pfam" id="PF02875">
    <property type="entry name" value="Mur_ligase_C"/>
    <property type="match status" value="1"/>
</dbReference>
<evidence type="ECO:0000256" key="10">
    <source>
        <dbReference type="HAMAP-Rule" id="MF_02019"/>
    </source>
</evidence>
<dbReference type="NCBIfam" id="TIGR01143">
    <property type="entry name" value="murF"/>
    <property type="match status" value="1"/>
</dbReference>
<evidence type="ECO:0000256" key="5">
    <source>
        <dbReference type="ARBA" id="ARBA00022840"/>
    </source>
</evidence>
<evidence type="ECO:0000256" key="7">
    <source>
        <dbReference type="ARBA" id="ARBA00022984"/>
    </source>
</evidence>
<proteinExistence type="inferred from homology"/>
<evidence type="ECO:0000259" key="13">
    <source>
        <dbReference type="Pfam" id="PF08245"/>
    </source>
</evidence>
<gene>
    <name evidence="10 14" type="primary">murF</name>
    <name evidence="14" type="ORF">SIN8267_03302</name>
</gene>
<dbReference type="EC" id="6.3.2.10" evidence="10 11"/>
<dbReference type="InterPro" id="IPR036565">
    <property type="entry name" value="Mur-like_cat_sf"/>
</dbReference>
<evidence type="ECO:0000313" key="15">
    <source>
        <dbReference type="Proteomes" id="UP000838100"/>
    </source>
</evidence>
<dbReference type="SUPFAM" id="SSF53244">
    <property type="entry name" value="MurD-like peptide ligases, peptide-binding domain"/>
    <property type="match status" value="1"/>
</dbReference>
<dbReference type="Gene3D" id="3.90.190.20">
    <property type="entry name" value="Mur ligase, C-terminal domain"/>
    <property type="match status" value="1"/>
</dbReference>
<keyword evidence="4 10" id="KW-0547">Nucleotide-binding</keyword>